<sequence length="62" mass="6834">MNTFQSGIASSMMEEAVENVSWTCLTAVWLNLVVAMEICLTAEALCLRLARKPSVLGMIAWE</sequence>
<reference evidence="2" key="1">
    <citation type="journal article" date="2010" name="Science">
        <title>Signatures of adaptation to obligate biotrophy in the Hyaloperonospora arabidopsidis genome.</title>
        <authorList>
            <person name="Baxter L."/>
            <person name="Tripathy S."/>
            <person name="Ishaque N."/>
            <person name="Boot N."/>
            <person name="Cabral A."/>
            <person name="Kemen E."/>
            <person name="Thines M."/>
            <person name="Ah-Fong A."/>
            <person name="Anderson R."/>
            <person name="Badejoko W."/>
            <person name="Bittner-Eddy P."/>
            <person name="Boore J.L."/>
            <person name="Chibucos M.C."/>
            <person name="Coates M."/>
            <person name="Dehal P."/>
            <person name="Delehaunty K."/>
            <person name="Dong S."/>
            <person name="Downton P."/>
            <person name="Dumas B."/>
            <person name="Fabro G."/>
            <person name="Fronick C."/>
            <person name="Fuerstenberg S.I."/>
            <person name="Fulton L."/>
            <person name="Gaulin E."/>
            <person name="Govers F."/>
            <person name="Hughes L."/>
            <person name="Humphray S."/>
            <person name="Jiang R.H."/>
            <person name="Judelson H."/>
            <person name="Kamoun S."/>
            <person name="Kyung K."/>
            <person name="Meijer H."/>
            <person name="Minx P."/>
            <person name="Morris P."/>
            <person name="Nelson J."/>
            <person name="Phuntumart V."/>
            <person name="Qutob D."/>
            <person name="Rehmany A."/>
            <person name="Rougon-Cardoso A."/>
            <person name="Ryden P."/>
            <person name="Torto-Alalibo T."/>
            <person name="Studholme D."/>
            <person name="Wang Y."/>
            <person name="Win J."/>
            <person name="Wood J."/>
            <person name="Clifton S.W."/>
            <person name="Rogers J."/>
            <person name="Van den Ackerveken G."/>
            <person name="Jones J.D."/>
            <person name="McDowell J.M."/>
            <person name="Beynon J."/>
            <person name="Tyler B.M."/>
        </authorList>
    </citation>
    <scope>NUCLEOTIDE SEQUENCE [LARGE SCALE GENOMIC DNA]</scope>
    <source>
        <strain evidence="2">Emoy2</strain>
    </source>
</reference>
<name>M4C1Z2_HYAAE</name>
<dbReference type="EnsemblProtists" id="HpaT813107">
    <property type="protein sequence ID" value="HpaP813107"/>
    <property type="gene ID" value="HpaG813107"/>
</dbReference>
<dbReference type="HOGENOM" id="CLU_2908848_0_0_1"/>
<reference evidence="1" key="2">
    <citation type="submission" date="2015-06" db="UniProtKB">
        <authorList>
            <consortium name="EnsemblProtists"/>
        </authorList>
    </citation>
    <scope>IDENTIFICATION</scope>
    <source>
        <strain evidence="1">Emoy2</strain>
    </source>
</reference>
<keyword evidence="2" id="KW-1185">Reference proteome</keyword>
<accession>M4C1Z2</accession>
<dbReference type="EMBL" id="JH598110">
    <property type="status" value="NOT_ANNOTATED_CDS"/>
    <property type="molecule type" value="Genomic_DNA"/>
</dbReference>
<dbReference type="InParanoid" id="M4C1Z2"/>
<proteinExistence type="predicted"/>
<organism evidence="1 2">
    <name type="scientific">Hyaloperonospora arabidopsidis (strain Emoy2)</name>
    <name type="common">Downy mildew agent</name>
    <name type="synonym">Peronospora arabidopsidis</name>
    <dbReference type="NCBI Taxonomy" id="559515"/>
    <lineage>
        <taxon>Eukaryota</taxon>
        <taxon>Sar</taxon>
        <taxon>Stramenopiles</taxon>
        <taxon>Oomycota</taxon>
        <taxon>Peronosporomycetes</taxon>
        <taxon>Peronosporales</taxon>
        <taxon>Peronosporaceae</taxon>
        <taxon>Hyaloperonospora</taxon>
    </lineage>
</organism>
<evidence type="ECO:0000313" key="1">
    <source>
        <dbReference type="EnsemblProtists" id="HpaP813107"/>
    </source>
</evidence>
<dbReference type="VEuPathDB" id="FungiDB:HpaG813107"/>
<evidence type="ECO:0000313" key="2">
    <source>
        <dbReference type="Proteomes" id="UP000011713"/>
    </source>
</evidence>
<dbReference type="AlphaFoldDB" id="M4C1Z2"/>
<dbReference type="EnsemblProtists" id="HpaT813108">
    <property type="protein sequence ID" value="HpaP813108"/>
    <property type="gene ID" value="HpaG813108"/>
</dbReference>
<protein>
    <submittedName>
        <fullName evidence="1">Uncharacterized protein</fullName>
    </submittedName>
</protein>
<dbReference type="Proteomes" id="UP000011713">
    <property type="component" value="Unassembled WGS sequence"/>
</dbReference>